<keyword evidence="4" id="KW-0812">Transmembrane</keyword>
<feature type="transmembrane region" description="Helical" evidence="4">
    <location>
        <begin position="111"/>
        <end position="132"/>
    </location>
</feature>
<feature type="region of interest" description="Disordered" evidence="3">
    <location>
        <begin position="1"/>
        <end position="33"/>
    </location>
</feature>
<evidence type="ECO:0000313" key="5">
    <source>
        <dbReference type="EMBL" id="OZG64162.1"/>
    </source>
</evidence>
<dbReference type="Proteomes" id="UP000216074">
    <property type="component" value="Unassembled WGS sequence"/>
</dbReference>
<evidence type="ECO:0000256" key="3">
    <source>
        <dbReference type="SAM" id="MobiDB-lite"/>
    </source>
</evidence>
<dbReference type="InterPro" id="IPR010273">
    <property type="entry name" value="DUF881"/>
</dbReference>
<proteinExistence type="inferred from homology"/>
<name>A0A261FYB5_9BIFI</name>
<accession>A0A261FYB5</accession>
<keyword evidence="4" id="KW-0472">Membrane</keyword>
<keyword evidence="6" id="KW-1185">Reference proteome</keyword>
<dbReference type="PANTHER" id="PTHR37313">
    <property type="entry name" value="UPF0749 PROTEIN RV1825"/>
    <property type="match status" value="1"/>
</dbReference>
<evidence type="ECO:0000256" key="2">
    <source>
        <dbReference type="SAM" id="Coils"/>
    </source>
</evidence>
<dbReference type="Gene3D" id="3.30.70.1880">
    <property type="entry name" value="Protein of unknown function DUF881"/>
    <property type="match status" value="1"/>
</dbReference>
<feature type="compositionally biased region" description="Polar residues" evidence="3">
    <location>
        <begin position="10"/>
        <end position="26"/>
    </location>
</feature>
<gene>
    <name evidence="5" type="ORF">BHAP_1329</name>
</gene>
<evidence type="ECO:0000313" key="6">
    <source>
        <dbReference type="Proteomes" id="UP000216074"/>
    </source>
</evidence>
<comment type="caution">
    <text evidence="5">The sequence shown here is derived from an EMBL/GenBank/DDBJ whole genome shotgun (WGS) entry which is preliminary data.</text>
</comment>
<dbReference type="EMBL" id="MWWY01000025">
    <property type="protein sequence ID" value="OZG64162.1"/>
    <property type="molecule type" value="Genomic_DNA"/>
</dbReference>
<protein>
    <recommendedName>
        <fullName evidence="7">Protein ylxX/ylxW</fullName>
    </recommendedName>
</protein>
<dbReference type="RefSeq" id="WP_094729941.1">
    <property type="nucleotide sequence ID" value="NZ_MWWY01000025.1"/>
</dbReference>
<comment type="similarity">
    <text evidence="1">Belongs to the UPF0749 family.</text>
</comment>
<keyword evidence="4" id="KW-1133">Transmembrane helix</keyword>
<reference evidence="5 6" key="1">
    <citation type="journal article" date="2017" name="BMC Genomics">
        <title>Comparative genomic and phylogenomic analyses of the Bifidobacteriaceae family.</title>
        <authorList>
            <person name="Lugli G.A."/>
            <person name="Milani C."/>
            <person name="Turroni F."/>
            <person name="Duranti S."/>
            <person name="Mancabelli L."/>
            <person name="Mangifesta M."/>
            <person name="Ferrario C."/>
            <person name="Modesto M."/>
            <person name="Mattarelli P."/>
            <person name="Jiri K."/>
            <person name="van Sinderen D."/>
            <person name="Ventura M."/>
        </authorList>
    </citation>
    <scope>NUCLEOTIDE SEQUENCE [LARGE SCALE GENOMIC DNA]</scope>
    <source>
        <strain evidence="5 6">DSM 100202</strain>
    </source>
</reference>
<evidence type="ECO:0000256" key="4">
    <source>
        <dbReference type="SAM" id="Phobius"/>
    </source>
</evidence>
<feature type="coiled-coil region" evidence="2">
    <location>
        <begin position="144"/>
        <end position="171"/>
    </location>
</feature>
<dbReference type="GO" id="GO:0005886">
    <property type="term" value="C:plasma membrane"/>
    <property type="evidence" value="ECO:0007669"/>
    <property type="project" value="TreeGrafter"/>
</dbReference>
<dbReference type="PANTHER" id="PTHR37313:SF1">
    <property type="entry name" value="UPF0749 PROTEIN RV1823"/>
    <property type="match status" value="1"/>
</dbReference>
<organism evidence="5 6">
    <name type="scientific">Bifidobacterium hapali</name>
    <dbReference type="NCBI Taxonomy" id="1630172"/>
    <lineage>
        <taxon>Bacteria</taxon>
        <taxon>Bacillati</taxon>
        <taxon>Actinomycetota</taxon>
        <taxon>Actinomycetes</taxon>
        <taxon>Bifidobacteriales</taxon>
        <taxon>Bifidobacteriaceae</taxon>
        <taxon>Bifidobacterium</taxon>
    </lineage>
</organism>
<evidence type="ECO:0008006" key="7">
    <source>
        <dbReference type="Google" id="ProtNLM"/>
    </source>
</evidence>
<dbReference type="AlphaFoldDB" id="A0A261FYB5"/>
<sequence>MDNNPRIFASSAQPLSDSSDVQQQALPESFPVNEESASVRRRAVFSDSIAGIISHHASLSADVGQASRRHRRKAHDGSLQLLDDLTNRPMDPLFSDSRLATQRNVPAWERYITRVSVFILCVIVGFYSCLFVQQLHTDPRKAVRQNWASELEELNAQVDTLNSDVSDLQSQVTNQSKQLGDITQSDTLVQDEMTNGLSRVKGEGITLTLANPIASDTSSSDGTYHRDTTAAQIRLVSDLDLQLFVSLLWRSGAEAIAINGYRIGVQTSIRTAGQTIMVGVNPVQSPYRIEAIGERSALAEAVSAKQQPQLYDSLSDAGIYPQVSKSRSLTLEAASIGNLSYTRKGE</sequence>
<dbReference type="OrthoDB" id="3218134at2"/>
<dbReference type="Pfam" id="PF05949">
    <property type="entry name" value="DUF881"/>
    <property type="match status" value="1"/>
</dbReference>
<keyword evidence="2" id="KW-0175">Coiled coil</keyword>
<evidence type="ECO:0000256" key="1">
    <source>
        <dbReference type="ARBA" id="ARBA00009108"/>
    </source>
</evidence>